<dbReference type="AlphaFoldDB" id="A0A5C6RPP9"/>
<dbReference type="EMBL" id="VOOS01000006">
    <property type="protein sequence ID" value="TXB63935.1"/>
    <property type="molecule type" value="Genomic_DNA"/>
</dbReference>
<sequence length="123" mass="14561">MSQLIPGLNDLSTYYNRTDLLEKVVAQIQKDFNWFSFEITFSGKEEVTPYQELFQQILPLVDEMLNDDYIKLMSLLYRIDIEEDFLNRKLKENAQADTDEVIADLIIKRELQKVIIKDMYSAK</sequence>
<proteinExistence type="predicted"/>
<gene>
    <name evidence="1" type="ORF">FRY74_11820</name>
</gene>
<keyword evidence="2" id="KW-1185">Reference proteome</keyword>
<protein>
    <submittedName>
        <fullName evidence="1">Uncharacterized protein</fullName>
    </submittedName>
</protein>
<dbReference type="OrthoDB" id="1120195at2"/>
<dbReference type="Proteomes" id="UP000321721">
    <property type="component" value="Unassembled WGS sequence"/>
</dbReference>
<comment type="caution">
    <text evidence="1">The sequence shown here is derived from an EMBL/GenBank/DDBJ whole genome shotgun (WGS) entry which is preliminary data.</text>
</comment>
<reference evidence="1 2" key="1">
    <citation type="submission" date="2019-08" db="EMBL/GenBank/DDBJ databases">
        <title>Genome of Vicingus serpentipes NCIMB 15042.</title>
        <authorList>
            <person name="Bowman J.P."/>
        </authorList>
    </citation>
    <scope>NUCLEOTIDE SEQUENCE [LARGE SCALE GENOMIC DNA]</scope>
    <source>
        <strain evidence="1 2">NCIMB 15042</strain>
    </source>
</reference>
<dbReference type="RefSeq" id="WP_147101871.1">
    <property type="nucleotide sequence ID" value="NZ_VOOS01000006.1"/>
</dbReference>
<organism evidence="1 2">
    <name type="scientific">Vicingus serpentipes</name>
    <dbReference type="NCBI Taxonomy" id="1926625"/>
    <lineage>
        <taxon>Bacteria</taxon>
        <taxon>Pseudomonadati</taxon>
        <taxon>Bacteroidota</taxon>
        <taxon>Flavobacteriia</taxon>
        <taxon>Flavobacteriales</taxon>
        <taxon>Vicingaceae</taxon>
        <taxon>Vicingus</taxon>
    </lineage>
</organism>
<name>A0A5C6RPP9_9FLAO</name>
<accession>A0A5C6RPP9</accession>
<evidence type="ECO:0000313" key="1">
    <source>
        <dbReference type="EMBL" id="TXB63935.1"/>
    </source>
</evidence>
<evidence type="ECO:0000313" key="2">
    <source>
        <dbReference type="Proteomes" id="UP000321721"/>
    </source>
</evidence>